<dbReference type="Proteomes" id="UP000177165">
    <property type="component" value="Unassembled WGS sequence"/>
</dbReference>
<dbReference type="AlphaFoldDB" id="A0A1G2ARR2"/>
<proteinExistence type="predicted"/>
<gene>
    <name evidence="1" type="ORF">A3B74_02400</name>
</gene>
<reference evidence="1 2" key="1">
    <citation type="journal article" date="2016" name="Nat. Commun.">
        <title>Thousands of microbial genomes shed light on interconnected biogeochemical processes in an aquifer system.</title>
        <authorList>
            <person name="Anantharaman K."/>
            <person name="Brown C.T."/>
            <person name="Hug L.A."/>
            <person name="Sharon I."/>
            <person name="Castelle C.J."/>
            <person name="Probst A.J."/>
            <person name="Thomas B.C."/>
            <person name="Singh A."/>
            <person name="Wilkins M.J."/>
            <person name="Karaoz U."/>
            <person name="Brodie E.L."/>
            <person name="Williams K.H."/>
            <person name="Hubbard S.S."/>
            <person name="Banfield J.F."/>
        </authorList>
    </citation>
    <scope>NUCLEOTIDE SEQUENCE [LARGE SCALE GENOMIC DNA]</scope>
</reference>
<accession>A0A1G2ARR2</accession>
<evidence type="ECO:0000313" key="1">
    <source>
        <dbReference type="EMBL" id="OGY79601.1"/>
    </source>
</evidence>
<organism evidence="1 2">
    <name type="scientific">Candidatus Kerfeldbacteria bacterium RIFCSPHIGHO2_02_FULL_42_14</name>
    <dbReference type="NCBI Taxonomy" id="1798540"/>
    <lineage>
        <taxon>Bacteria</taxon>
        <taxon>Candidatus Kerfeldiibacteriota</taxon>
    </lineage>
</organism>
<dbReference type="STRING" id="1798540.A3B74_02400"/>
<comment type="caution">
    <text evidence="1">The sequence shown here is derived from an EMBL/GenBank/DDBJ whole genome shotgun (WGS) entry which is preliminary data.</text>
</comment>
<protein>
    <submittedName>
        <fullName evidence="1">Uncharacterized protein</fullName>
    </submittedName>
</protein>
<name>A0A1G2ARR2_9BACT</name>
<evidence type="ECO:0000313" key="2">
    <source>
        <dbReference type="Proteomes" id="UP000177165"/>
    </source>
</evidence>
<sequence>MCGSIVFIDEMQETKNQLETLGHEVKLPPSEIIDENGKAIPAKKYYALRKATNTTEGWIWDRKTEAMRNHFDKVMWAESILVLNYDKKNILNYIGANTLLEMGLAFHHGKKNFPFKTNPRNCIQGGNSWHAPDRHS</sequence>
<dbReference type="EMBL" id="MHKB01000008">
    <property type="protein sequence ID" value="OGY79601.1"/>
    <property type="molecule type" value="Genomic_DNA"/>
</dbReference>